<protein>
    <recommendedName>
        <fullName evidence="3">Nucleic acid-binding protein</fullName>
    </recommendedName>
</protein>
<evidence type="ECO:0008006" key="3">
    <source>
        <dbReference type="Google" id="ProtNLM"/>
    </source>
</evidence>
<reference evidence="1" key="1">
    <citation type="journal article" date="2014" name="Int. J. Syst. Evol. Microbiol.">
        <title>Complete genome sequence of Corynebacterium casei LMG S-19264T (=DSM 44701T), isolated from a smear-ripened cheese.</title>
        <authorList>
            <consortium name="US DOE Joint Genome Institute (JGI-PGF)"/>
            <person name="Walter F."/>
            <person name="Albersmeier A."/>
            <person name="Kalinowski J."/>
            <person name="Ruckert C."/>
        </authorList>
    </citation>
    <scope>NUCLEOTIDE SEQUENCE</scope>
    <source>
        <strain evidence="1">JCM 19018</strain>
    </source>
</reference>
<evidence type="ECO:0000313" key="1">
    <source>
        <dbReference type="EMBL" id="GGK84426.1"/>
    </source>
</evidence>
<comment type="caution">
    <text evidence="1">The sequence shown here is derived from an EMBL/GenBank/DDBJ whole genome shotgun (WGS) entry which is preliminary data.</text>
</comment>
<dbReference type="InterPro" id="IPR021799">
    <property type="entry name" value="PIN-like_prokaryotic"/>
</dbReference>
<organism evidence="1 2">
    <name type="scientific">Haloarcula sebkhae</name>
    <dbReference type="NCBI Taxonomy" id="932660"/>
    <lineage>
        <taxon>Archaea</taxon>
        <taxon>Methanobacteriati</taxon>
        <taxon>Methanobacteriota</taxon>
        <taxon>Stenosarchaea group</taxon>
        <taxon>Halobacteria</taxon>
        <taxon>Halobacteriales</taxon>
        <taxon>Haloarculaceae</taxon>
        <taxon>Haloarcula</taxon>
    </lineage>
</organism>
<sequence>MIVADTAALISLTSVDLLETLLTEFEVATTETVIDELDATSDYDDTHGRAAQAVVDNTAQITVREVDGTLSSSRIDEGEGSCALLCNDLDAAFLITDDFRALPELQTAVDAQVAISPIVLKALVTRQVLDRQTALEKLDHLAQQRSWLGQPIYRRAQNLFEEE</sequence>
<dbReference type="Pfam" id="PF11848">
    <property type="entry name" value="DUF3368"/>
    <property type="match status" value="1"/>
</dbReference>
<dbReference type="Proteomes" id="UP000614221">
    <property type="component" value="Unassembled WGS sequence"/>
</dbReference>
<dbReference type="RefSeq" id="WP_188980862.1">
    <property type="nucleotide sequence ID" value="NZ_BMPD01000012.1"/>
</dbReference>
<reference evidence="1" key="2">
    <citation type="submission" date="2020-09" db="EMBL/GenBank/DDBJ databases">
        <authorList>
            <person name="Sun Q."/>
            <person name="Ohkuma M."/>
        </authorList>
    </citation>
    <scope>NUCLEOTIDE SEQUENCE</scope>
    <source>
        <strain evidence="1">JCM 19018</strain>
    </source>
</reference>
<proteinExistence type="predicted"/>
<dbReference type="OrthoDB" id="214513at2157"/>
<accession>A0A830F4V3</accession>
<evidence type="ECO:0000313" key="2">
    <source>
        <dbReference type="Proteomes" id="UP000614221"/>
    </source>
</evidence>
<name>A0A830F4V3_9EURY</name>
<gene>
    <name evidence="1" type="ORF">GCM10009067_40780</name>
</gene>
<dbReference type="EMBL" id="BMPD01000012">
    <property type="protein sequence ID" value="GGK84426.1"/>
    <property type="molecule type" value="Genomic_DNA"/>
</dbReference>
<dbReference type="AlphaFoldDB" id="A0A830F4V3"/>